<keyword evidence="1" id="KW-0479">Metal-binding</keyword>
<dbReference type="ExpressionAtlas" id="A0A1D6QHD6">
    <property type="expression patterns" value="baseline and differential"/>
</dbReference>
<gene>
    <name evidence="4" type="ORF">ZEAMMB73_Zm00001d052457</name>
</gene>
<evidence type="ECO:0000256" key="2">
    <source>
        <dbReference type="ARBA" id="ARBA00022842"/>
    </source>
</evidence>
<accession>A0A1D6QHD6</accession>
<proteinExistence type="predicted"/>
<evidence type="ECO:0000256" key="1">
    <source>
        <dbReference type="ARBA" id="ARBA00022723"/>
    </source>
</evidence>
<dbReference type="Gene3D" id="1.20.1110.10">
    <property type="entry name" value="Calcium-transporting ATPase, transmembrane domain"/>
    <property type="match status" value="1"/>
</dbReference>
<dbReference type="PANTHER" id="PTHR24093">
    <property type="entry name" value="CATION TRANSPORTING ATPASE"/>
    <property type="match status" value="1"/>
</dbReference>
<dbReference type="FunFam" id="1.20.1110.10:FF:000122">
    <property type="match status" value="1"/>
</dbReference>
<dbReference type="SUPFAM" id="SSF81665">
    <property type="entry name" value="Calcium ATPase, transmembrane domain M"/>
    <property type="match status" value="1"/>
</dbReference>
<reference evidence="4" key="1">
    <citation type="submission" date="2015-12" db="EMBL/GenBank/DDBJ databases">
        <title>Update maize B73 reference genome by single molecule sequencing technologies.</title>
        <authorList>
            <consortium name="Maize Genome Sequencing Project"/>
            <person name="Ware D."/>
        </authorList>
    </citation>
    <scope>NUCLEOTIDE SEQUENCE</scope>
    <source>
        <tissue evidence="4">Seedling</tissue>
    </source>
</reference>
<protein>
    <submittedName>
        <fullName evidence="4">Calcium-transporting ATPase 4 plasma membrane-type</fullName>
    </submittedName>
</protein>
<dbReference type="InterPro" id="IPR023298">
    <property type="entry name" value="ATPase_P-typ_TM_dom_sf"/>
</dbReference>
<dbReference type="EMBL" id="CM000780">
    <property type="protein sequence ID" value="AQK57283.1"/>
    <property type="molecule type" value="Genomic_DNA"/>
</dbReference>
<dbReference type="Pfam" id="PF00689">
    <property type="entry name" value="Cation_ATPase_C"/>
    <property type="match status" value="1"/>
</dbReference>
<keyword evidence="2" id="KW-0460">Magnesium</keyword>
<dbReference type="AlphaFoldDB" id="A0A1D6QHD6"/>
<feature type="domain" description="Cation-transporting P-type ATPase C-terminal" evidence="3">
    <location>
        <begin position="1"/>
        <end position="162"/>
    </location>
</feature>
<dbReference type="PANTHER" id="PTHR24093:SF529">
    <property type="entry name" value="CALCIUM-TRANSPORTING ATPASE"/>
    <property type="match status" value="1"/>
</dbReference>
<evidence type="ECO:0000313" key="4">
    <source>
        <dbReference type="EMBL" id="AQK57283.1"/>
    </source>
</evidence>
<name>A0A1D6QHD6_MAIZE</name>
<evidence type="ECO:0000259" key="3">
    <source>
        <dbReference type="Pfam" id="PF00689"/>
    </source>
</evidence>
<dbReference type="InterPro" id="IPR006068">
    <property type="entry name" value="ATPase_P-typ_cation-transptr_C"/>
</dbReference>
<organism evidence="4">
    <name type="scientific">Zea mays</name>
    <name type="common">Maize</name>
    <dbReference type="NCBI Taxonomy" id="4577"/>
    <lineage>
        <taxon>Eukaryota</taxon>
        <taxon>Viridiplantae</taxon>
        <taxon>Streptophyta</taxon>
        <taxon>Embryophyta</taxon>
        <taxon>Tracheophyta</taxon>
        <taxon>Spermatophyta</taxon>
        <taxon>Magnoliopsida</taxon>
        <taxon>Liliopsida</taxon>
        <taxon>Poales</taxon>
        <taxon>Poaceae</taxon>
        <taxon>PACMAD clade</taxon>
        <taxon>Panicoideae</taxon>
        <taxon>Andropogonodae</taxon>
        <taxon>Andropogoneae</taxon>
        <taxon>Tripsacinae</taxon>
        <taxon>Zea</taxon>
    </lineage>
</organism>
<sequence>MIMDTLGALALATEPPNDDMMKRPPVGRGESFITKVMWRNIIGQSLYQLVVLGALMFGGEQFLNIKGADSKSVVNTLIFNSFVFCQVFNEINSREMEKINVFRGMVTNWIFIAIIAATVLFQVVIVELLGTFASTVPLDWRLWLLSVGLGSVSLVVGAVLKCIPVAKSNGAPASPNGYAPLPSGPDDI</sequence>
<dbReference type="GO" id="GO:0046872">
    <property type="term" value="F:metal ion binding"/>
    <property type="evidence" value="ECO:0007669"/>
    <property type="project" value="UniProtKB-KW"/>
</dbReference>